<evidence type="ECO:0000313" key="3">
    <source>
        <dbReference type="Proteomes" id="UP000298030"/>
    </source>
</evidence>
<feature type="region of interest" description="Disordered" evidence="1">
    <location>
        <begin position="55"/>
        <end position="79"/>
    </location>
</feature>
<sequence>MMSCFLPLHHHVLVPRLCPQKPAGLRLASSCSGLRRRSMSLPTYIPFTPPYRPHADQGHAYIPRSNSPSPSLTPSAEPVATFEKTAAATLLVQDVMRTKSRSPSTMASPSTVISSTYRPTPRSPSSTHASHHPSPNACTSHPPSPPVLLLLSSLRPPPSCVHPSAVGA</sequence>
<dbReference type="EMBL" id="QPFP01000162">
    <property type="protein sequence ID" value="TEB19947.1"/>
    <property type="molecule type" value="Genomic_DNA"/>
</dbReference>
<feature type="compositionally biased region" description="Low complexity" evidence="1">
    <location>
        <begin position="114"/>
        <end position="135"/>
    </location>
</feature>
<reference evidence="2 3" key="1">
    <citation type="journal article" date="2019" name="Nat. Ecol. Evol.">
        <title>Megaphylogeny resolves global patterns of mushroom evolution.</title>
        <authorList>
            <person name="Varga T."/>
            <person name="Krizsan K."/>
            <person name="Foldi C."/>
            <person name="Dima B."/>
            <person name="Sanchez-Garcia M."/>
            <person name="Sanchez-Ramirez S."/>
            <person name="Szollosi G.J."/>
            <person name="Szarkandi J.G."/>
            <person name="Papp V."/>
            <person name="Albert L."/>
            <person name="Andreopoulos W."/>
            <person name="Angelini C."/>
            <person name="Antonin V."/>
            <person name="Barry K.W."/>
            <person name="Bougher N.L."/>
            <person name="Buchanan P."/>
            <person name="Buyck B."/>
            <person name="Bense V."/>
            <person name="Catcheside P."/>
            <person name="Chovatia M."/>
            <person name="Cooper J."/>
            <person name="Damon W."/>
            <person name="Desjardin D."/>
            <person name="Finy P."/>
            <person name="Geml J."/>
            <person name="Haridas S."/>
            <person name="Hughes K."/>
            <person name="Justo A."/>
            <person name="Karasinski D."/>
            <person name="Kautmanova I."/>
            <person name="Kiss B."/>
            <person name="Kocsube S."/>
            <person name="Kotiranta H."/>
            <person name="LaButti K.M."/>
            <person name="Lechner B.E."/>
            <person name="Liimatainen K."/>
            <person name="Lipzen A."/>
            <person name="Lukacs Z."/>
            <person name="Mihaltcheva S."/>
            <person name="Morgado L.N."/>
            <person name="Niskanen T."/>
            <person name="Noordeloos M.E."/>
            <person name="Ohm R.A."/>
            <person name="Ortiz-Santana B."/>
            <person name="Ovrebo C."/>
            <person name="Racz N."/>
            <person name="Riley R."/>
            <person name="Savchenko A."/>
            <person name="Shiryaev A."/>
            <person name="Soop K."/>
            <person name="Spirin V."/>
            <person name="Szebenyi C."/>
            <person name="Tomsovsky M."/>
            <person name="Tulloss R.E."/>
            <person name="Uehling J."/>
            <person name="Grigoriev I.V."/>
            <person name="Vagvolgyi C."/>
            <person name="Papp T."/>
            <person name="Martin F.M."/>
            <person name="Miettinen O."/>
            <person name="Hibbett D.S."/>
            <person name="Nagy L.G."/>
        </authorList>
    </citation>
    <scope>NUCLEOTIDE SEQUENCE [LARGE SCALE GENOMIC DNA]</scope>
    <source>
        <strain evidence="2 3">FP101781</strain>
    </source>
</reference>
<feature type="compositionally biased region" description="Polar residues" evidence="1">
    <location>
        <begin position="64"/>
        <end position="74"/>
    </location>
</feature>
<gene>
    <name evidence="2" type="ORF">FA13DRAFT_297355</name>
</gene>
<evidence type="ECO:0000313" key="2">
    <source>
        <dbReference type="EMBL" id="TEB19947.1"/>
    </source>
</evidence>
<proteinExistence type="predicted"/>
<organism evidence="2 3">
    <name type="scientific">Coprinellus micaceus</name>
    <name type="common">Glistening ink-cap mushroom</name>
    <name type="synonym">Coprinus micaceus</name>
    <dbReference type="NCBI Taxonomy" id="71717"/>
    <lineage>
        <taxon>Eukaryota</taxon>
        <taxon>Fungi</taxon>
        <taxon>Dikarya</taxon>
        <taxon>Basidiomycota</taxon>
        <taxon>Agaricomycotina</taxon>
        <taxon>Agaricomycetes</taxon>
        <taxon>Agaricomycetidae</taxon>
        <taxon>Agaricales</taxon>
        <taxon>Agaricineae</taxon>
        <taxon>Psathyrellaceae</taxon>
        <taxon>Coprinellus</taxon>
    </lineage>
</organism>
<dbReference type="AlphaFoldDB" id="A0A4Y7SEQ4"/>
<feature type="compositionally biased region" description="Polar residues" evidence="1">
    <location>
        <begin position="101"/>
        <end position="113"/>
    </location>
</feature>
<keyword evidence="3" id="KW-1185">Reference proteome</keyword>
<accession>A0A4Y7SEQ4</accession>
<protein>
    <submittedName>
        <fullName evidence="2">Uncharacterized protein</fullName>
    </submittedName>
</protein>
<dbReference type="Proteomes" id="UP000298030">
    <property type="component" value="Unassembled WGS sequence"/>
</dbReference>
<evidence type="ECO:0000256" key="1">
    <source>
        <dbReference type="SAM" id="MobiDB-lite"/>
    </source>
</evidence>
<comment type="caution">
    <text evidence="2">The sequence shown here is derived from an EMBL/GenBank/DDBJ whole genome shotgun (WGS) entry which is preliminary data.</text>
</comment>
<name>A0A4Y7SEQ4_COPMI</name>
<feature type="region of interest" description="Disordered" evidence="1">
    <location>
        <begin position="93"/>
        <end position="168"/>
    </location>
</feature>